<evidence type="ECO:0000256" key="3">
    <source>
        <dbReference type="ARBA" id="ARBA00022490"/>
    </source>
</evidence>
<evidence type="ECO:0000256" key="10">
    <source>
        <dbReference type="SAM" id="MobiDB-lite"/>
    </source>
</evidence>
<comment type="similarity">
    <text evidence="2 9">Belongs to the eIF-2B alpha/beta/delta subunits family.</text>
</comment>
<dbReference type="PANTHER" id="PTHR10233">
    <property type="entry name" value="TRANSLATION INITIATION FACTOR EIF-2B"/>
    <property type="match status" value="1"/>
</dbReference>
<feature type="compositionally biased region" description="Low complexity" evidence="10">
    <location>
        <begin position="101"/>
        <end position="120"/>
    </location>
</feature>
<evidence type="ECO:0000256" key="6">
    <source>
        <dbReference type="ARBA" id="ARBA00044147"/>
    </source>
</evidence>
<evidence type="ECO:0000313" key="12">
    <source>
        <dbReference type="Proteomes" id="UP001355207"/>
    </source>
</evidence>
<evidence type="ECO:0000256" key="9">
    <source>
        <dbReference type="RuleBase" id="RU003814"/>
    </source>
</evidence>
<evidence type="ECO:0000256" key="4">
    <source>
        <dbReference type="ARBA" id="ARBA00022540"/>
    </source>
</evidence>
<feature type="region of interest" description="Disordered" evidence="10">
    <location>
        <begin position="1"/>
        <end position="131"/>
    </location>
</feature>
<protein>
    <recommendedName>
        <fullName evidence="6">Translation initiation factor eIF2B subunit delta</fullName>
    </recommendedName>
    <alternativeName>
        <fullName evidence="7">eIF2B GDP-GTP exchange factor subunit delta</fullName>
    </alternativeName>
</protein>
<keyword evidence="5" id="KW-0648">Protein biosynthesis</keyword>
<evidence type="ECO:0000313" key="11">
    <source>
        <dbReference type="EMBL" id="WWC90430.1"/>
    </source>
</evidence>
<dbReference type="InterPro" id="IPR042529">
    <property type="entry name" value="IF_2B-like_C"/>
</dbReference>
<dbReference type="AlphaFoldDB" id="A0AAX4JYG1"/>
<accession>A0AAX4JYG1</accession>
<gene>
    <name evidence="11" type="ORF">L201_005365</name>
</gene>
<dbReference type="EMBL" id="CP144104">
    <property type="protein sequence ID" value="WWC90430.1"/>
    <property type="molecule type" value="Genomic_DNA"/>
</dbReference>
<keyword evidence="4" id="KW-0396">Initiation factor</keyword>
<dbReference type="InterPro" id="IPR037171">
    <property type="entry name" value="NagB/RpiA_transferase-like"/>
</dbReference>
<evidence type="ECO:0000256" key="2">
    <source>
        <dbReference type="ARBA" id="ARBA00007251"/>
    </source>
</evidence>
<dbReference type="PANTHER" id="PTHR10233:SF14">
    <property type="entry name" value="TRANSLATION INITIATION FACTOR EIF-2B SUBUNIT DELTA"/>
    <property type="match status" value="1"/>
</dbReference>
<reference evidence="11 12" key="1">
    <citation type="submission" date="2024-01" db="EMBL/GenBank/DDBJ databases">
        <title>Comparative genomics of Cryptococcus and Kwoniella reveals pathogenesis evolution and contrasting modes of karyotype evolution via chromosome fusion or intercentromeric recombination.</title>
        <authorList>
            <person name="Coelho M.A."/>
            <person name="David-Palma M."/>
            <person name="Shea T."/>
            <person name="Bowers K."/>
            <person name="McGinley-Smith S."/>
            <person name="Mohammad A.W."/>
            <person name="Gnirke A."/>
            <person name="Yurkov A.M."/>
            <person name="Nowrousian M."/>
            <person name="Sun S."/>
            <person name="Cuomo C.A."/>
            <person name="Heitman J."/>
        </authorList>
    </citation>
    <scope>NUCLEOTIDE SEQUENCE [LARGE SCALE GENOMIC DNA]</scope>
    <source>
        <strain evidence="11 12">CBS 6074</strain>
    </source>
</reference>
<dbReference type="RefSeq" id="XP_066077193.1">
    <property type="nucleotide sequence ID" value="XM_066221096.1"/>
</dbReference>
<proteinExistence type="inferred from homology"/>
<dbReference type="SUPFAM" id="SSF100950">
    <property type="entry name" value="NagB/RpiA/CoA transferase-like"/>
    <property type="match status" value="1"/>
</dbReference>
<evidence type="ECO:0000256" key="5">
    <source>
        <dbReference type="ARBA" id="ARBA00022917"/>
    </source>
</evidence>
<evidence type="ECO:0000256" key="8">
    <source>
        <dbReference type="ARBA" id="ARBA00046432"/>
    </source>
</evidence>
<dbReference type="Proteomes" id="UP001355207">
    <property type="component" value="Chromosome 7"/>
</dbReference>
<dbReference type="InterPro" id="IPR000649">
    <property type="entry name" value="IF-2B-related"/>
</dbReference>
<feature type="compositionally biased region" description="Low complexity" evidence="10">
    <location>
        <begin position="12"/>
        <end position="28"/>
    </location>
</feature>
<dbReference type="Pfam" id="PF01008">
    <property type="entry name" value="IF-2B"/>
    <property type="match status" value="1"/>
</dbReference>
<dbReference type="GeneID" id="91096035"/>
<dbReference type="GO" id="GO:0005829">
    <property type="term" value="C:cytosol"/>
    <property type="evidence" value="ECO:0007669"/>
    <property type="project" value="UniProtKB-SubCell"/>
</dbReference>
<evidence type="ECO:0000256" key="7">
    <source>
        <dbReference type="ARBA" id="ARBA00044356"/>
    </source>
</evidence>
<comment type="subcellular location">
    <subcellularLocation>
        <location evidence="1">Cytoplasm</location>
        <location evidence="1">Cytosol</location>
    </subcellularLocation>
</comment>
<sequence length="493" mass="52384">MANETPSESSATSSQNKQPKQPKPTQNAKPEKAATGGGAGDKVKSAKDLKKEKRAAAVAARAVSDVPGSNEAGIGGRPSLNTQNSGIDGGRKGSTFGQTVQQHHQSGSSSGAGPSHSGAGIPKRPNNYSEPSALSLSTIQQNLFFSHLPKQEFPDTSAALTTGKLHPIIIKLGVLMSSGQLRGSNARTMGMMSAFREVIRDYECPDQAVLWKDLPIYLSPMIAWLETCRPKGVGGGNAIRWLKSEINRLGEQGDRSEAEQKDYLVEAIGLYLRDRIEFADKVIADNAKEKIRNGDTVVTYARSSVVERVLLEAHRDMKASDPGAGFNVVVVDSRPLLEGQQSLEALSSAGISCTYILLPLLSSILSQADLVLLGGSALHSDGALYSRSGTAIVSMLAKEHRVPVVACVETYKFGEKVVLDGVSTNELGKVDQLLINPNNPKSNIQTSKINNLTPLHLVYDVTPPSLITAVCTEIGFIPPSSVPTVLGKASNVV</sequence>
<dbReference type="Gene3D" id="3.40.50.10470">
    <property type="entry name" value="Translation initiation factor eif-2b, domain 2"/>
    <property type="match status" value="1"/>
</dbReference>
<keyword evidence="12" id="KW-1185">Reference proteome</keyword>
<name>A0AAX4JYG1_9TREE</name>
<evidence type="ECO:0000256" key="1">
    <source>
        <dbReference type="ARBA" id="ARBA00004514"/>
    </source>
</evidence>
<organism evidence="11 12">
    <name type="scientific">Kwoniella dendrophila CBS 6074</name>
    <dbReference type="NCBI Taxonomy" id="1295534"/>
    <lineage>
        <taxon>Eukaryota</taxon>
        <taxon>Fungi</taxon>
        <taxon>Dikarya</taxon>
        <taxon>Basidiomycota</taxon>
        <taxon>Agaricomycotina</taxon>
        <taxon>Tremellomycetes</taxon>
        <taxon>Tremellales</taxon>
        <taxon>Cryptococcaceae</taxon>
        <taxon>Kwoniella</taxon>
    </lineage>
</organism>
<comment type="subunit">
    <text evidence="8">Component of the translation initiation factor 2B (eIF2B) complex which is a heterodecamer of two sets of five different subunits: alpha, beta, gamma, delta and epsilon. Subunits alpha, beta and delta comprise a regulatory subcomplex and subunits epsilon and gamma comprise a catalytic subcomplex. Within the complex, the hexameric regulatory complex resides at the center, with the two heterodimeric catalytic subcomplexes bound on opposite sides.</text>
</comment>
<keyword evidence="3" id="KW-0963">Cytoplasm</keyword>
<feature type="compositionally biased region" description="Polar residues" evidence="10">
    <location>
        <begin position="1"/>
        <end position="11"/>
    </location>
</feature>
<feature type="compositionally biased region" description="Basic and acidic residues" evidence="10">
    <location>
        <begin position="41"/>
        <end position="55"/>
    </location>
</feature>
<dbReference type="GO" id="GO:0003743">
    <property type="term" value="F:translation initiation factor activity"/>
    <property type="evidence" value="ECO:0007669"/>
    <property type="project" value="UniProtKB-KW"/>
</dbReference>